<dbReference type="PROSITE" id="PS00940">
    <property type="entry name" value="GAMMA_THIONIN"/>
    <property type="match status" value="1"/>
</dbReference>
<evidence type="ECO:0000256" key="4">
    <source>
        <dbReference type="ARBA" id="ARBA00022729"/>
    </source>
</evidence>
<evidence type="ECO:0000256" key="3">
    <source>
        <dbReference type="ARBA" id="ARBA00022577"/>
    </source>
</evidence>
<dbReference type="Gramene" id="OMO74322">
    <property type="protein sequence ID" value="OMO74322"/>
    <property type="gene ID" value="CCACVL1_16813"/>
</dbReference>
<dbReference type="InterPro" id="IPR008176">
    <property type="entry name" value="Defensin_plant"/>
</dbReference>
<evidence type="ECO:0000313" key="8">
    <source>
        <dbReference type="EMBL" id="OMO74322.1"/>
    </source>
</evidence>
<keyword evidence="4" id="KW-0732">Signal</keyword>
<evidence type="ECO:0000256" key="1">
    <source>
        <dbReference type="ARBA" id="ARBA00006722"/>
    </source>
</evidence>
<sequence length="58" mass="6681">MEMKMAEGKICEKRSQTWSGWCGNSSHCDRQCKNWENARHGSCHADGLGWACFCYFNC</sequence>
<dbReference type="InterPro" id="IPR036574">
    <property type="entry name" value="Scorpion_toxin-like_sf"/>
</dbReference>
<proteinExistence type="inferred from homology"/>
<keyword evidence="9" id="KW-1185">Reference proteome</keyword>
<dbReference type="Gene3D" id="3.30.30.10">
    <property type="entry name" value="Knottin, scorpion toxin-like"/>
    <property type="match status" value="1"/>
</dbReference>
<gene>
    <name evidence="8" type="ORF">CCACVL1_16813</name>
</gene>
<dbReference type="Proteomes" id="UP000188268">
    <property type="component" value="Unassembled WGS sequence"/>
</dbReference>
<evidence type="ECO:0000313" key="9">
    <source>
        <dbReference type="Proteomes" id="UP000188268"/>
    </source>
</evidence>
<dbReference type="GO" id="GO:0031640">
    <property type="term" value="P:killing of cells of another organism"/>
    <property type="evidence" value="ECO:0007669"/>
    <property type="project" value="UniProtKB-KW"/>
</dbReference>
<dbReference type="Pfam" id="PF00304">
    <property type="entry name" value="Gamma-thionin"/>
    <property type="match status" value="1"/>
</dbReference>
<organism evidence="8 9">
    <name type="scientific">Corchorus capsularis</name>
    <name type="common">Jute</name>
    <dbReference type="NCBI Taxonomy" id="210143"/>
    <lineage>
        <taxon>Eukaryota</taxon>
        <taxon>Viridiplantae</taxon>
        <taxon>Streptophyta</taxon>
        <taxon>Embryophyta</taxon>
        <taxon>Tracheophyta</taxon>
        <taxon>Spermatophyta</taxon>
        <taxon>Magnoliopsida</taxon>
        <taxon>eudicotyledons</taxon>
        <taxon>Gunneridae</taxon>
        <taxon>Pentapetalae</taxon>
        <taxon>rosids</taxon>
        <taxon>malvids</taxon>
        <taxon>Malvales</taxon>
        <taxon>Malvaceae</taxon>
        <taxon>Grewioideae</taxon>
        <taxon>Apeibeae</taxon>
        <taxon>Corchorus</taxon>
    </lineage>
</organism>
<dbReference type="OrthoDB" id="1851987at2759"/>
<keyword evidence="5" id="KW-0611">Plant defense</keyword>
<evidence type="ECO:0000259" key="7">
    <source>
        <dbReference type="SMART" id="SM00505"/>
    </source>
</evidence>
<dbReference type="OMA" id="RFGACHR"/>
<evidence type="ECO:0000256" key="6">
    <source>
        <dbReference type="ARBA" id="ARBA00023157"/>
    </source>
</evidence>
<feature type="domain" description="Knottins-like" evidence="7">
    <location>
        <begin position="10"/>
        <end position="58"/>
    </location>
</feature>
<dbReference type="SMART" id="SM00505">
    <property type="entry name" value="Knot1"/>
    <property type="match status" value="1"/>
</dbReference>
<dbReference type="GO" id="GO:0050832">
    <property type="term" value="P:defense response to fungus"/>
    <property type="evidence" value="ECO:0007669"/>
    <property type="project" value="UniProtKB-KW"/>
</dbReference>
<dbReference type="SUPFAM" id="SSF57095">
    <property type="entry name" value="Scorpion toxin-like"/>
    <property type="match status" value="1"/>
</dbReference>
<accession>A0A1R3HVF7</accession>
<dbReference type="InterPro" id="IPR003614">
    <property type="entry name" value="Knottins"/>
</dbReference>
<keyword evidence="3" id="KW-0295">Fungicide</keyword>
<evidence type="ECO:0000256" key="2">
    <source>
        <dbReference type="ARBA" id="ARBA00022529"/>
    </source>
</evidence>
<dbReference type="PANTHER" id="PTHR33147:SF46">
    <property type="entry name" value="DEFENSIN-LIKE PROTEIN 19"/>
    <property type="match status" value="1"/>
</dbReference>
<protein>
    <submittedName>
        <fullName evidence="8">Knottin</fullName>
    </submittedName>
</protein>
<evidence type="ECO:0000256" key="5">
    <source>
        <dbReference type="ARBA" id="ARBA00022821"/>
    </source>
</evidence>
<reference evidence="8 9" key="1">
    <citation type="submission" date="2013-09" db="EMBL/GenBank/DDBJ databases">
        <title>Corchorus capsularis genome sequencing.</title>
        <authorList>
            <person name="Alam M."/>
            <person name="Haque M.S."/>
            <person name="Islam M.S."/>
            <person name="Emdad E.M."/>
            <person name="Islam M.M."/>
            <person name="Ahmed B."/>
            <person name="Halim A."/>
            <person name="Hossen Q.M.M."/>
            <person name="Hossain M.Z."/>
            <person name="Ahmed R."/>
            <person name="Khan M.M."/>
            <person name="Islam R."/>
            <person name="Rashid M.M."/>
            <person name="Khan S.A."/>
            <person name="Rahman M.S."/>
            <person name="Alam M."/>
        </authorList>
    </citation>
    <scope>NUCLEOTIDE SEQUENCE [LARGE SCALE GENOMIC DNA]</scope>
    <source>
        <strain evidence="9">cv. CVL-1</strain>
        <tissue evidence="8">Whole seedling</tissue>
    </source>
</reference>
<name>A0A1R3HVF7_COCAP</name>
<keyword evidence="6" id="KW-1015">Disulfide bond</keyword>
<dbReference type="PANTHER" id="PTHR33147">
    <property type="entry name" value="DEFENSIN-LIKE PROTEIN 1"/>
    <property type="match status" value="1"/>
</dbReference>
<comment type="similarity">
    <text evidence="1">Belongs to the DEFL family.</text>
</comment>
<comment type="caution">
    <text evidence="8">The sequence shown here is derived from an EMBL/GenBank/DDBJ whole genome shotgun (WGS) entry which is preliminary data.</text>
</comment>
<keyword evidence="2" id="KW-0929">Antimicrobial</keyword>
<dbReference type="AlphaFoldDB" id="A0A1R3HVF7"/>
<dbReference type="EMBL" id="AWWV01011121">
    <property type="protein sequence ID" value="OMO74322.1"/>
    <property type="molecule type" value="Genomic_DNA"/>
</dbReference>